<dbReference type="EMBL" id="KF835987">
    <property type="protein sequence ID" value="AHY25252.1"/>
    <property type="molecule type" value="Genomic_DNA"/>
</dbReference>
<organism evidence="1 2">
    <name type="scientific">Pectobacterium bacteriophage PM2</name>
    <dbReference type="NCBI Taxonomy" id="1429794"/>
    <lineage>
        <taxon>Viruses</taxon>
        <taxon>Duplodnaviria</taxon>
        <taxon>Heunggongvirae</taxon>
        <taxon>Uroviricota</taxon>
        <taxon>Caudoviricetes</taxon>
        <taxon>Pantevenvirales</taxon>
        <taxon>Straboviridae</taxon>
        <taxon>Tevenvirinae</taxon>
        <taxon>Mosugukvirus</taxon>
        <taxon>Mosugukvirus pm2</taxon>
    </lineage>
</organism>
<reference evidence="1 2" key="1">
    <citation type="journal article" date="2015" name="Plant Pathol. J.">
        <title>Isolation and Genomic Characterization of the T4-Like Bacteriophage PM2 Infecting Pectobacterium carotovorum subsp. carotovorum.</title>
        <authorList>
            <person name="Lim J.A."/>
            <person name="Lee D.H."/>
            <person name="Heu S."/>
        </authorList>
    </citation>
    <scope>NUCLEOTIDE SEQUENCE [LARGE SCALE GENOMIC DNA]</scope>
</reference>
<gene>
    <name evidence="1" type="ORF">PM2_290</name>
</gene>
<name>A0A0A0Q3N5_9CAUD</name>
<proteinExistence type="predicted"/>
<dbReference type="GeneID" id="26638183"/>
<sequence length="66" mass="7864">MAYAPHQERVILEHQELETKYHDLGKFISTSPIFAQLDDTQRKLLEYQHFAMGEYLDTLVSRISYF</sequence>
<keyword evidence="2" id="KW-1185">Reference proteome</keyword>
<dbReference type="Pfam" id="PF21825">
    <property type="entry name" value="crAss001_48"/>
    <property type="match status" value="1"/>
</dbReference>
<dbReference type="InterPro" id="IPR054052">
    <property type="entry name" value="Y16Q-like"/>
</dbReference>
<dbReference type="KEGG" id="vg:26638183"/>
<dbReference type="OrthoDB" id="41701at10239"/>
<accession>A0A0A0Q3N5</accession>
<dbReference type="Proteomes" id="UP000030739">
    <property type="component" value="Segment"/>
</dbReference>
<dbReference type="RefSeq" id="YP_009211711.1">
    <property type="nucleotide sequence ID" value="NC_028940.1"/>
</dbReference>
<protein>
    <submittedName>
        <fullName evidence="1">Uncharacterized protein</fullName>
    </submittedName>
</protein>
<evidence type="ECO:0000313" key="1">
    <source>
        <dbReference type="EMBL" id="AHY25252.1"/>
    </source>
</evidence>
<evidence type="ECO:0000313" key="2">
    <source>
        <dbReference type="Proteomes" id="UP000030739"/>
    </source>
</evidence>